<dbReference type="GO" id="GO:0072557">
    <property type="term" value="C:IPAF inflammasome complex"/>
    <property type="evidence" value="ECO:0007669"/>
    <property type="project" value="TreeGrafter"/>
</dbReference>
<dbReference type="Pfam" id="PF00619">
    <property type="entry name" value="CARD"/>
    <property type="match status" value="1"/>
</dbReference>
<name>A0A2I4BFK4_AUSLI</name>
<dbReference type="InterPro" id="IPR002398">
    <property type="entry name" value="Pept_C14"/>
</dbReference>
<organism evidence="2 3">
    <name type="scientific">Austrofundulus limnaeus</name>
    <name type="common">Annual killifish</name>
    <dbReference type="NCBI Taxonomy" id="52670"/>
    <lineage>
        <taxon>Eukaryota</taxon>
        <taxon>Metazoa</taxon>
        <taxon>Chordata</taxon>
        <taxon>Craniata</taxon>
        <taxon>Vertebrata</taxon>
        <taxon>Euteleostomi</taxon>
        <taxon>Actinopterygii</taxon>
        <taxon>Neopterygii</taxon>
        <taxon>Teleostei</taxon>
        <taxon>Neoteleostei</taxon>
        <taxon>Acanthomorphata</taxon>
        <taxon>Ovalentaria</taxon>
        <taxon>Atherinomorphae</taxon>
        <taxon>Cyprinodontiformes</taxon>
        <taxon>Rivulidae</taxon>
        <taxon>Austrofundulus</taxon>
    </lineage>
</organism>
<dbReference type="InterPro" id="IPR001315">
    <property type="entry name" value="CARD"/>
</dbReference>
<dbReference type="GO" id="GO:0072559">
    <property type="term" value="C:NLRP3 inflammasome complex"/>
    <property type="evidence" value="ECO:0007669"/>
    <property type="project" value="TreeGrafter"/>
</dbReference>
<dbReference type="KEGG" id="alim:106519404"/>
<dbReference type="GO" id="GO:0006508">
    <property type="term" value="P:proteolysis"/>
    <property type="evidence" value="ECO:0007669"/>
    <property type="project" value="InterPro"/>
</dbReference>
<dbReference type="Gene3D" id="1.10.533.10">
    <property type="entry name" value="Death Domain, Fas"/>
    <property type="match status" value="1"/>
</dbReference>
<dbReference type="GO" id="GO:0004197">
    <property type="term" value="F:cysteine-type endopeptidase activity"/>
    <property type="evidence" value="ECO:0007669"/>
    <property type="project" value="InterPro"/>
</dbReference>
<dbReference type="GO" id="GO:0050727">
    <property type="term" value="P:regulation of inflammatory response"/>
    <property type="evidence" value="ECO:0007669"/>
    <property type="project" value="TreeGrafter"/>
</dbReference>
<feature type="domain" description="CARD" evidence="1">
    <location>
        <begin position="1"/>
        <end position="90"/>
    </location>
</feature>
<accession>A0A2I4BFK4</accession>
<dbReference type="GO" id="GO:0097169">
    <property type="term" value="C:AIM2 inflammasome complex"/>
    <property type="evidence" value="ECO:0007669"/>
    <property type="project" value="TreeGrafter"/>
</dbReference>
<dbReference type="Proteomes" id="UP000192220">
    <property type="component" value="Unplaced"/>
</dbReference>
<keyword evidence="2" id="KW-1185">Reference proteome</keyword>
<dbReference type="OrthoDB" id="8869108at2759"/>
<dbReference type="SUPFAM" id="SSF47986">
    <property type="entry name" value="DEATH domain"/>
    <property type="match status" value="1"/>
</dbReference>
<sequence>MADATTVGRIRGHFVERSSRELINQLLDDLYADGVLNEGEKDSILEVNKSRADKARGLVDSVKKKGNAASAKLIQHLQRRDPMLSSELGL</sequence>
<evidence type="ECO:0000313" key="3">
    <source>
        <dbReference type="RefSeq" id="XP_013866521.1"/>
    </source>
</evidence>
<dbReference type="STRING" id="52670.A0A2I4BFK4"/>
<evidence type="ECO:0000259" key="1">
    <source>
        <dbReference type="PROSITE" id="PS50209"/>
    </source>
</evidence>
<gene>
    <name evidence="3" type="primary">LOC106519404</name>
</gene>
<dbReference type="SMART" id="SM00114">
    <property type="entry name" value="CARD"/>
    <property type="match status" value="1"/>
</dbReference>
<dbReference type="GO" id="GO:0042981">
    <property type="term" value="P:regulation of apoptotic process"/>
    <property type="evidence" value="ECO:0007669"/>
    <property type="project" value="InterPro"/>
</dbReference>
<protein>
    <submittedName>
        <fullName evidence="3">Caspase recruitment domain-containing protein 18</fullName>
    </submittedName>
</protein>
<dbReference type="InterPro" id="IPR011029">
    <property type="entry name" value="DEATH-like_dom_sf"/>
</dbReference>
<dbReference type="RefSeq" id="XP_013866521.1">
    <property type="nucleotide sequence ID" value="XM_014011067.1"/>
</dbReference>
<dbReference type="PANTHER" id="PTHR47901">
    <property type="entry name" value="CASPASE RECRUITMENT DOMAIN-CONTAINING PROTEIN 18"/>
    <property type="match status" value="1"/>
</dbReference>
<proteinExistence type="predicted"/>
<reference evidence="3" key="1">
    <citation type="submission" date="2025-08" db="UniProtKB">
        <authorList>
            <consortium name="RefSeq"/>
        </authorList>
    </citation>
    <scope>IDENTIFICATION</scope>
    <source>
        <strain evidence="3">Quisiro</strain>
        <tissue evidence="3">Liver</tissue>
    </source>
</reference>
<dbReference type="PROSITE" id="PS50209">
    <property type="entry name" value="CARD"/>
    <property type="match status" value="1"/>
</dbReference>
<dbReference type="AlphaFoldDB" id="A0A2I4BFK4"/>
<evidence type="ECO:0000313" key="2">
    <source>
        <dbReference type="Proteomes" id="UP000192220"/>
    </source>
</evidence>
<dbReference type="PANTHER" id="PTHR47901:SF3">
    <property type="entry name" value="CASPASE-1"/>
    <property type="match status" value="1"/>
</dbReference>
<dbReference type="GeneID" id="106519404"/>
<dbReference type="InParanoid" id="A0A2I4BFK4"/>